<evidence type="ECO:0000256" key="5">
    <source>
        <dbReference type="ARBA" id="ARBA00012213"/>
    </source>
</evidence>
<name>A0ABV2UMI6_9ACTN</name>
<comment type="catalytic activity">
    <reaction evidence="1">
        <text>4-hydroxy-4-methyl-2-oxoglutarate = 2 pyruvate</text>
        <dbReference type="Rhea" id="RHEA:22748"/>
        <dbReference type="ChEBI" id="CHEBI:15361"/>
        <dbReference type="ChEBI" id="CHEBI:58276"/>
        <dbReference type="EC" id="4.1.3.17"/>
    </reaction>
</comment>
<dbReference type="EMBL" id="JBEXIP010000086">
    <property type="protein sequence ID" value="MET8439068.1"/>
    <property type="molecule type" value="Genomic_DNA"/>
</dbReference>
<reference evidence="13 14" key="1">
    <citation type="submission" date="2024-06" db="EMBL/GenBank/DDBJ databases">
        <title>The Natural Products Discovery Center: Release of the First 8490 Sequenced Strains for Exploring Actinobacteria Biosynthetic Diversity.</title>
        <authorList>
            <person name="Kalkreuter E."/>
            <person name="Kautsar S.A."/>
            <person name="Yang D."/>
            <person name="Bader C.D."/>
            <person name="Teijaro C.N."/>
            <person name="Fluegel L."/>
            <person name="Davis C.M."/>
            <person name="Simpson J.R."/>
            <person name="Lauterbach L."/>
            <person name="Steele A.D."/>
            <person name="Gui C."/>
            <person name="Meng S."/>
            <person name="Li G."/>
            <person name="Viehrig K."/>
            <person name="Ye F."/>
            <person name="Su P."/>
            <person name="Kiefer A.F."/>
            <person name="Nichols A."/>
            <person name="Cepeda A.J."/>
            <person name="Yan W."/>
            <person name="Fan B."/>
            <person name="Jiang Y."/>
            <person name="Adhikari A."/>
            <person name="Zheng C.-J."/>
            <person name="Schuster L."/>
            <person name="Cowan T.M."/>
            <person name="Smanski M.J."/>
            <person name="Chevrette M.G."/>
            <person name="De Carvalho L.P.S."/>
            <person name="Shen B."/>
        </authorList>
    </citation>
    <scope>NUCLEOTIDE SEQUENCE [LARGE SCALE GENOMIC DNA]</scope>
    <source>
        <strain evidence="13 14">NPDC005137</strain>
    </source>
</reference>
<dbReference type="RefSeq" id="WP_356713493.1">
    <property type="nucleotide sequence ID" value="NZ_JBEXIP010000086.1"/>
</dbReference>
<evidence type="ECO:0000256" key="4">
    <source>
        <dbReference type="ARBA" id="ARBA00011233"/>
    </source>
</evidence>
<evidence type="ECO:0000313" key="13">
    <source>
        <dbReference type="EMBL" id="MET8439068.1"/>
    </source>
</evidence>
<evidence type="ECO:0000256" key="6">
    <source>
        <dbReference type="ARBA" id="ARBA00012947"/>
    </source>
</evidence>
<evidence type="ECO:0000313" key="14">
    <source>
        <dbReference type="Proteomes" id="UP001550044"/>
    </source>
</evidence>
<dbReference type="CDD" id="cd16841">
    <property type="entry name" value="RraA_family"/>
    <property type="match status" value="1"/>
</dbReference>
<keyword evidence="14" id="KW-1185">Reference proteome</keyword>
<comment type="caution">
    <text evidence="13">The sequence shown here is derived from an EMBL/GenBank/DDBJ whole genome shotgun (WGS) entry which is preliminary data.</text>
</comment>
<dbReference type="Pfam" id="PF03737">
    <property type="entry name" value="RraA-like"/>
    <property type="match status" value="1"/>
</dbReference>
<dbReference type="InterPro" id="IPR036704">
    <property type="entry name" value="RraA/RraA-like_sf"/>
</dbReference>
<evidence type="ECO:0000256" key="7">
    <source>
        <dbReference type="ARBA" id="ARBA00016549"/>
    </source>
</evidence>
<evidence type="ECO:0000256" key="10">
    <source>
        <dbReference type="ARBA" id="ARBA00030169"/>
    </source>
</evidence>
<evidence type="ECO:0000256" key="3">
    <source>
        <dbReference type="ARBA" id="ARBA00008621"/>
    </source>
</evidence>
<comment type="function">
    <text evidence="8">Catalyzes the aldol cleavage of 4-hydroxy-4-methyl-2-oxoglutarate (HMG) into 2 molecules of pyruvate. Also contains a secondary oxaloacetate (OAA) decarboxylase activity due to the common pyruvate enolate transition state formed following C-C bond cleavage in the retro-aldol and decarboxylation reactions.</text>
</comment>
<evidence type="ECO:0000256" key="2">
    <source>
        <dbReference type="ARBA" id="ARBA00001968"/>
    </source>
</evidence>
<sequence length="215" mass="22859">MEDETLAAKTARLGCATLVDAVGRVHRHRVHIPSMASPDPSRTLFGRAATISFMPYREDLVEPGRDFGYFFYGALGRRAPGPGQVLVLSSGGYPDVSHGGGTKLSRADGHGLAGVLADGRLRDFDQLRGYSFATWCRGEAVRWGGDTVMPHAFGIAVEISGVCVNPGDYVYMDSAGGVVIPSASLHRVIDIAEEVTAEEAAATKIIRAEAAQPDK</sequence>
<dbReference type="PANTHER" id="PTHR33254:SF4">
    <property type="entry name" value="4-HYDROXY-4-METHYL-2-OXOGLUTARATE ALDOLASE 3-RELATED"/>
    <property type="match status" value="1"/>
</dbReference>
<evidence type="ECO:0000256" key="12">
    <source>
        <dbReference type="ARBA" id="ARBA00047973"/>
    </source>
</evidence>
<dbReference type="SUPFAM" id="SSF89562">
    <property type="entry name" value="RraA-like"/>
    <property type="match status" value="1"/>
</dbReference>
<evidence type="ECO:0000256" key="1">
    <source>
        <dbReference type="ARBA" id="ARBA00001342"/>
    </source>
</evidence>
<dbReference type="PANTHER" id="PTHR33254">
    <property type="entry name" value="4-HYDROXY-4-METHYL-2-OXOGLUTARATE ALDOLASE 3-RELATED"/>
    <property type="match status" value="1"/>
</dbReference>
<comment type="cofactor">
    <cofactor evidence="2">
        <name>a divalent metal cation</name>
        <dbReference type="ChEBI" id="CHEBI:60240"/>
    </cofactor>
</comment>
<accession>A0ABV2UMI6</accession>
<evidence type="ECO:0000256" key="8">
    <source>
        <dbReference type="ARBA" id="ARBA00025046"/>
    </source>
</evidence>
<dbReference type="InterPro" id="IPR005493">
    <property type="entry name" value="RraA/RraA-like"/>
</dbReference>
<dbReference type="EC" id="4.1.1.112" evidence="6"/>
<protein>
    <recommendedName>
        <fullName evidence="7">Putative 4-hydroxy-4-methyl-2-oxoglutarate aldolase</fullName>
        <ecNumber evidence="6">4.1.1.112</ecNumber>
        <ecNumber evidence="5">4.1.3.17</ecNumber>
    </recommendedName>
    <alternativeName>
        <fullName evidence="11">Oxaloacetate decarboxylase</fullName>
    </alternativeName>
    <alternativeName>
        <fullName evidence="9">Regulator of ribonuclease activity homolog</fullName>
    </alternativeName>
    <alternativeName>
        <fullName evidence="10">RraA-like protein</fullName>
    </alternativeName>
</protein>
<proteinExistence type="inferred from homology"/>
<dbReference type="Gene3D" id="3.50.30.40">
    <property type="entry name" value="Ribonuclease E inhibitor RraA/RraA-like"/>
    <property type="match status" value="1"/>
</dbReference>
<organism evidence="13 14">
    <name type="scientific">Streptomyces sp. 900116325</name>
    <dbReference type="NCBI Taxonomy" id="3154295"/>
    <lineage>
        <taxon>Bacteria</taxon>
        <taxon>Bacillati</taxon>
        <taxon>Actinomycetota</taxon>
        <taxon>Actinomycetes</taxon>
        <taxon>Kitasatosporales</taxon>
        <taxon>Streptomycetaceae</taxon>
        <taxon>Streptomyces</taxon>
    </lineage>
</organism>
<dbReference type="Proteomes" id="UP001550044">
    <property type="component" value="Unassembled WGS sequence"/>
</dbReference>
<comment type="subunit">
    <text evidence="4">Homotrimer.</text>
</comment>
<dbReference type="EC" id="4.1.3.17" evidence="5"/>
<evidence type="ECO:0000256" key="9">
    <source>
        <dbReference type="ARBA" id="ARBA00029596"/>
    </source>
</evidence>
<comment type="catalytic activity">
    <reaction evidence="12">
        <text>oxaloacetate + H(+) = pyruvate + CO2</text>
        <dbReference type="Rhea" id="RHEA:15641"/>
        <dbReference type="ChEBI" id="CHEBI:15361"/>
        <dbReference type="ChEBI" id="CHEBI:15378"/>
        <dbReference type="ChEBI" id="CHEBI:16452"/>
        <dbReference type="ChEBI" id="CHEBI:16526"/>
        <dbReference type="EC" id="4.1.1.112"/>
    </reaction>
</comment>
<comment type="similarity">
    <text evidence="3">Belongs to the class II aldolase/RraA-like family.</text>
</comment>
<evidence type="ECO:0000256" key="11">
    <source>
        <dbReference type="ARBA" id="ARBA00032305"/>
    </source>
</evidence>
<gene>
    <name evidence="13" type="ORF">ABZV61_41695</name>
</gene>